<dbReference type="InterPro" id="IPR010666">
    <property type="entry name" value="Znf_GRF"/>
</dbReference>
<evidence type="ECO:0000256" key="3">
    <source>
        <dbReference type="ARBA" id="ARBA00022833"/>
    </source>
</evidence>
<feature type="compositionally biased region" description="Polar residues" evidence="6">
    <location>
        <begin position="204"/>
        <end position="219"/>
    </location>
</feature>
<evidence type="ECO:0000256" key="4">
    <source>
        <dbReference type="PROSITE-ProRule" id="PRU01343"/>
    </source>
</evidence>
<dbReference type="OrthoDB" id="430051at2759"/>
<dbReference type="AlphaFoldDB" id="A0A6A5XIZ0"/>
<feature type="region of interest" description="Disordered" evidence="6">
    <location>
        <begin position="171"/>
        <end position="231"/>
    </location>
</feature>
<evidence type="ECO:0000313" key="9">
    <source>
        <dbReference type="Proteomes" id="UP000799778"/>
    </source>
</evidence>
<name>A0A6A5XIZ0_9PLEO</name>
<dbReference type="GeneID" id="54285811"/>
<keyword evidence="1" id="KW-0479">Metal-binding</keyword>
<organism evidence="8 9">
    <name type="scientific">Aaosphaeria arxii CBS 175.79</name>
    <dbReference type="NCBI Taxonomy" id="1450172"/>
    <lineage>
        <taxon>Eukaryota</taxon>
        <taxon>Fungi</taxon>
        <taxon>Dikarya</taxon>
        <taxon>Ascomycota</taxon>
        <taxon>Pezizomycotina</taxon>
        <taxon>Dothideomycetes</taxon>
        <taxon>Pleosporomycetidae</taxon>
        <taxon>Pleosporales</taxon>
        <taxon>Pleosporales incertae sedis</taxon>
        <taxon>Aaosphaeria</taxon>
    </lineage>
</organism>
<evidence type="ECO:0000256" key="1">
    <source>
        <dbReference type="ARBA" id="ARBA00022723"/>
    </source>
</evidence>
<accession>A0A6A5XIZ0</accession>
<keyword evidence="9" id="KW-1185">Reference proteome</keyword>
<dbReference type="Pfam" id="PF06839">
    <property type="entry name" value="Zn_ribbon_GRF"/>
    <property type="match status" value="1"/>
</dbReference>
<dbReference type="RefSeq" id="XP_033381431.1">
    <property type="nucleotide sequence ID" value="XM_033528414.1"/>
</dbReference>
<keyword evidence="5" id="KW-0175">Coiled coil</keyword>
<dbReference type="Proteomes" id="UP000799778">
    <property type="component" value="Unassembled WGS sequence"/>
</dbReference>
<gene>
    <name evidence="8" type="ORF">BU24DRAFT_424077</name>
</gene>
<reference evidence="8" key="1">
    <citation type="journal article" date="2020" name="Stud. Mycol.">
        <title>101 Dothideomycetes genomes: a test case for predicting lifestyles and emergence of pathogens.</title>
        <authorList>
            <person name="Haridas S."/>
            <person name="Albert R."/>
            <person name="Binder M."/>
            <person name="Bloem J."/>
            <person name="Labutti K."/>
            <person name="Salamov A."/>
            <person name="Andreopoulos B."/>
            <person name="Baker S."/>
            <person name="Barry K."/>
            <person name="Bills G."/>
            <person name="Bluhm B."/>
            <person name="Cannon C."/>
            <person name="Castanera R."/>
            <person name="Culley D."/>
            <person name="Daum C."/>
            <person name="Ezra D."/>
            <person name="Gonzalez J."/>
            <person name="Henrissat B."/>
            <person name="Kuo A."/>
            <person name="Liang C."/>
            <person name="Lipzen A."/>
            <person name="Lutzoni F."/>
            <person name="Magnuson J."/>
            <person name="Mondo S."/>
            <person name="Nolan M."/>
            <person name="Ohm R."/>
            <person name="Pangilinan J."/>
            <person name="Park H.-J."/>
            <person name="Ramirez L."/>
            <person name="Alfaro M."/>
            <person name="Sun H."/>
            <person name="Tritt A."/>
            <person name="Yoshinaga Y."/>
            <person name="Zwiers L.-H."/>
            <person name="Turgeon B."/>
            <person name="Goodwin S."/>
            <person name="Spatafora J."/>
            <person name="Crous P."/>
            <person name="Grigoriev I."/>
        </authorList>
    </citation>
    <scope>NUCLEOTIDE SEQUENCE</scope>
    <source>
        <strain evidence="8">CBS 175.79</strain>
    </source>
</reference>
<feature type="region of interest" description="Disordered" evidence="6">
    <location>
        <begin position="76"/>
        <end position="130"/>
    </location>
</feature>
<dbReference type="PROSITE" id="PS51999">
    <property type="entry name" value="ZF_GRF"/>
    <property type="match status" value="1"/>
</dbReference>
<evidence type="ECO:0000256" key="5">
    <source>
        <dbReference type="SAM" id="Coils"/>
    </source>
</evidence>
<dbReference type="EMBL" id="ML978071">
    <property type="protein sequence ID" value="KAF2013092.1"/>
    <property type="molecule type" value="Genomic_DNA"/>
</dbReference>
<feature type="coiled-coil region" evidence="5">
    <location>
        <begin position="274"/>
        <end position="308"/>
    </location>
</feature>
<feature type="domain" description="GRF-type" evidence="7">
    <location>
        <begin position="20"/>
        <end position="67"/>
    </location>
</feature>
<evidence type="ECO:0000256" key="2">
    <source>
        <dbReference type="ARBA" id="ARBA00022771"/>
    </source>
</evidence>
<proteinExistence type="predicted"/>
<feature type="compositionally biased region" description="Polar residues" evidence="6">
    <location>
        <begin position="76"/>
        <end position="88"/>
    </location>
</feature>
<evidence type="ECO:0000313" key="8">
    <source>
        <dbReference type="EMBL" id="KAF2013092.1"/>
    </source>
</evidence>
<evidence type="ECO:0000259" key="7">
    <source>
        <dbReference type="PROSITE" id="PS51999"/>
    </source>
</evidence>
<keyword evidence="2 4" id="KW-0863">Zinc-finger</keyword>
<protein>
    <recommendedName>
        <fullName evidence="7">GRF-type domain-containing protein</fullName>
    </recommendedName>
</protein>
<keyword evidence="3" id="KW-0862">Zinc</keyword>
<feature type="compositionally biased region" description="Polar residues" evidence="6">
    <location>
        <begin position="174"/>
        <end position="183"/>
    </location>
</feature>
<sequence>MPKKQFAKTKGQFENGAWQCNCIPRLPAVRFQSNKGKPENKGRWFYTCQKGPSDQTKCDFFLWQEDAQPRELAALRNNSRTEPGSTAHSPIKKESKTSPHPPCPADIDQSRKRHRQSFEEPNSYGDEFDFDREDNAVYNDLDQTLLAAETPTKATRTTLFTTPRRRLDFDHTSTSHIISTPQTGPRIFRDPFSTPGSRSPELESVTQEPTPTSSFRGTPSRSRNKGSSGSKDLAQNVLEWIKMENVHLNKDAEASLMRILNTHAKIAEGNRRGRDVLRLELKAKEAKVASLEKHLDTLKAELEANEAARRFQQWQDEQGTD</sequence>
<evidence type="ECO:0000256" key="6">
    <source>
        <dbReference type="SAM" id="MobiDB-lite"/>
    </source>
</evidence>
<dbReference type="GO" id="GO:0008270">
    <property type="term" value="F:zinc ion binding"/>
    <property type="evidence" value="ECO:0007669"/>
    <property type="project" value="UniProtKB-KW"/>
</dbReference>